<dbReference type="Proteomes" id="UP000249218">
    <property type="component" value="Unassembled WGS sequence"/>
</dbReference>
<keyword evidence="4" id="KW-1185">Reference proteome</keyword>
<evidence type="ECO:0000256" key="1">
    <source>
        <dbReference type="SAM" id="Coils"/>
    </source>
</evidence>
<dbReference type="EMBL" id="KZ149925">
    <property type="protein sequence ID" value="PZC77614.1"/>
    <property type="molecule type" value="Genomic_DNA"/>
</dbReference>
<reference evidence="3 4" key="1">
    <citation type="journal article" date="2017" name="BMC Biol.">
        <title>Genomic innovations, transcriptional plasticity and gene loss underlying the evolution and divergence of two highly polyphagous and invasive Helicoverpa pest species.</title>
        <authorList>
            <person name="Pearce S.L."/>
            <person name="Clarke D.F."/>
            <person name="East P.D."/>
            <person name="Elfekih S."/>
            <person name="Gordon K.H."/>
            <person name="Jermiin L.S."/>
            <person name="McGaughran A."/>
            <person name="Oakeshott J.G."/>
            <person name="Papanikolaou A."/>
            <person name="Perera O.P."/>
            <person name="Rane R.V."/>
            <person name="Richards S."/>
            <person name="Tay W.T."/>
            <person name="Walsh T.K."/>
            <person name="Anderson A."/>
            <person name="Anderson C.J."/>
            <person name="Asgari S."/>
            <person name="Board P.G."/>
            <person name="Bretschneider A."/>
            <person name="Campbell P.M."/>
            <person name="Chertemps T."/>
            <person name="Christeller J.T."/>
            <person name="Coppin C.W."/>
            <person name="Downes S.J."/>
            <person name="Duan G."/>
            <person name="Farnsworth C.A."/>
            <person name="Good R.T."/>
            <person name="Han L.B."/>
            <person name="Han Y.C."/>
            <person name="Hatje K."/>
            <person name="Horne I."/>
            <person name="Huang Y.P."/>
            <person name="Hughes D.S."/>
            <person name="Jacquin-Joly E."/>
            <person name="James W."/>
            <person name="Jhangiani S."/>
            <person name="Kollmar M."/>
            <person name="Kuwar S.S."/>
            <person name="Li S."/>
            <person name="Liu N.Y."/>
            <person name="Maibeche M.T."/>
            <person name="Miller J.R."/>
            <person name="Montagne N."/>
            <person name="Perry T."/>
            <person name="Qu J."/>
            <person name="Song S.V."/>
            <person name="Sutton G.G."/>
            <person name="Vogel H."/>
            <person name="Walenz B.P."/>
            <person name="Xu W."/>
            <person name="Zhang H.J."/>
            <person name="Zou Z."/>
            <person name="Batterham P."/>
            <person name="Edwards O.R."/>
            <person name="Feyereisen R."/>
            <person name="Gibbs R.A."/>
            <person name="Heckel D.G."/>
            <person name="McGrath A."/>
            <person name="Robin C."/>
            <person name="Scherer S.E."/>
            <person name="Worley K.C."/>
            <person name="Wu Y.D."/>
        </authorList>
    </citation>
    <scope>NUCLEOTIDE SEQUENCE [LARGE SCALE GENOMIC DNA]</scope>
    <source>
        <strain evidence="3">Harm_GR_Male_#8</strain>
        <tissue evidence="3">Whole organism</tissue>
    </source>
</reference>
<protein>
    <submittedName>
        <fullName evidence="3">Uncharacterized protein</fullName>
    </submittedName>
</protein>
<name>A0A2W1BVF6_HELAM</name>
<gene>
    <name evidence="3" type="primary">HaOG203170</name>
    <name evidence="3" type="ORF">B5X24_HaOG203170</name>
</gene>
<sequence>MLAKINHTISKLISEELRGVKDELKSVKDSMNAEKIQLKNLVTEHEVVKETLENLKLQNTHMQHTITELERRLQYIEKDQNKAQTSPCSAEQQVPTDVSLQLDAMPAGTCVVTALGDTSKIISQPMAPVNYNLVNSQSWSEVVKKPSRRAISIHGAAGPNVTSLKAVEVRKHLHLWNMESTTDEIQKYLHTLCNTDTCTVEELTPKGNYKSFKIGVPLACYDKCYSADVWPVNARIKPWIFYRKSTATNKDKNQVSALPGESNNPQLPFRDEATGRNQEVQKP</sequence>
<accession>A0A2W1BVF6</accession>
<feature type="coiled-coil region" evidence="1">
    <location>
        <begin position="21"/>
        <end position="86"/>
    </location>
</feature>
<organism evidence="3 4">
    <name type="scientific">Helicoverpa armigera</name>
    <name type="common">Cotton bollworm</name>
    <name type="synonym">Heliothis armigera</name>
    <dbReference type="NCBI Taxonomy" id="29058"/>
    <lineage>
        <taxon>Eukaryota</taxon>
        <taxon>Metazoa</taxon>
        <taxon>Ecdysozoa</taxon>
        <taxon>Arthropoda</taxon>
        <taxon>Hexapoda</taxon>
        <taxon>Insecta</taxon>
        <taxon>Pterygota</taxon>
        <taxon>Neoptera</taxon>
        <taxon>Endopterygota</taxon>
        <taxon>Lepidoptera</taxon>
        <taxon>Glossata</taxon>
        <taxon>Ditrysia</taxon>
        <taxon>Noctuoidea</taxon>
        <taxon>Noctuidae</taxon>
        <taxon>Heliothinae</taxon>
        <taxon>Helicoverpa</taxon>
    </lineage>
</organism>
<feature type="compositionally biased region" description="Basic and acidic residues" evidence="2">
    <location>
        <begin position="269"/>
        <end position="283"/>
    </location>
</feature>
<evidence type="ECO:0000313" key="4">
    <source>
        <dbReference type="Proteomes" id="UP000249218"/>
    </source>
</evidence>
<keyword evidence="1" id="KW-0175">Coiled coil</keyword>
<evidence type="ECO:0000313" key="3">
    <source>
        <dbReference type="EMBL" id="PZC77614.1"/>
    </source>
</evidence>
<dbReference type="AlphaFoldDB" id="A0A2W1BVF6"/>
<proteinExistence type="predicted"/>
<feature type="region of interest" description="Disordered" evidence="2">
    <location>
        <begin position="251"/>
        <end position="283"/>
    </location>
</feature>
<evidence type="ECO:0000256" key="2">
    <source>
        <dbReference type="SAM" id="MobiDB-lite"/>
    </source>
</evidence>